<accession>A0A845DQZ3</accession>
<name>A0A845DQZ3_9BACI</name>
<dbReference type="RefSeq" id="WP_160835699.1">
    <property type="nucleotide sequence ID" value="NZ_WMET01000001.1"/>
</dbReference>
<evidence type="ECO:0000313" key="4">
    <source>
        <dbReference type="Proteomes" id="UP000460949"/>
    </source>
</evidence>
<evidence type="ECO:0000256" key="1">
    <source>
        <dbReference type="ARBA" id="ARBA00006718"/>
    </source>
</evidence>
<dbReference type="Proteomes" id="UP000460949">
    <property type="component" value="Unassembled WGS sequence"/>
</dbReference>
<dbReference type="InterPro" id="IPR035903">
    <property type="entry name" value="HesB-like_dom_sf"/>
</dbReference>
<sequence length="96" mass="11314">MNLTVTEEAAEWYENELDIDEQAHLRFYVRYGGTGGLQPGFSLAIKLEEPSEPVVETKTGRIHFFIESDDAWYFDDHSLEVQYDTKWEEPSFEYKK</sequence>
<protein>
    <recommendedName>
        <fullName evidence="2">Core domain-containing protein</fullName>
    </recommendedName>
</protein>
<organism evidence="3 4">
    <name type="scientific">Halobacillus litoralis</name>
    <dbReference type="NCBI Taxonomy" id="45668"/>
    <lineage>
        <taxon>Bacteria</taxon>
        <taxon>Bacillati</taxon>
        <taxon>Bacillota</taxon>
        <taxon>Bacilli</taxon>
        <taxon>Bacillales</taxon>
        <taxon>Bacillaceae</taxon>
        <taxon>Halobacillus</taxon>
    </lineage>
</organism>
<feature type="domain" description="Core" evidence="2">
    <location>
        <begin position="1"/>
        <end position="85"/>
    </location>
</feature>
<proteinExistence type="inferred from homology"/>
<dbReference type="SUPFAM" id="SSF89360">
    <property type="entry name" value="HesB-like domain"/>
    <property type="match status" value="1"/>
</dbReference>
<gene>
    <name evidence="3" type="ORF">GLW04_05305</name>
</gene>
<comment type="similarity">
    <text evidence="1">Belongs to the HesB/IscA family.</text>
</comment>
<reference evidence="3 4" key="1">
    <citation type="submission" date="2019-11" db="EMBL/GenBank/DDBJ databases">
        <title>Genome sequences of 17 halophilic strains isolated from different environments.</title>
        <authorList>
            <person name="Furrow R.E."/>
        </authorList>
    </citation>
    <scope>NUCLEOTIDE SEQUENCE [LARGE SCALE GENOMIC DNA]</scope>
    <source>
        <strain evidence="3 4">22511_23_Filter</strain>
    </source>
</reference>
<dbReference type="InterPro" id="IPR008326">
    <property type="entry name" value="PdhI-like"/>
</dbReference>
<comment type="caution">
    <text evidence="3">The sequence shown here is derived from an EMBL/GenBank/DDBJ whole genome shotgun (WGS) entry which is preliminary data.</text>
</comment>
<dbReference type="InterPro" id="IPR000361">
    <property type="entry name" value="ATAP_core_dom"/>
</dbReference>
<dbReference type="AlphaFoldDB" id="A0A845DQZ3"/>
<dbReference type="EMBL" id="WMET01000001">
    <property type="protein sequence ID" value="MYL19299.1"/>
    <property type="molecule type" value="Genomic_DNA"/>
</dbReference>
<dbReference type="PIRSF" id="PIRSF034852">
    <property type="entry name" value="UCP034852"/>
    <property type="match status" value="1"/>
</dbReference>
<evidence type="ECO:0000259" key="2">
    <source>
        <dbReference type="Pfam" id="PF01521"/>
    </source>
</evidence>
<dbReference type="Pfam" id="PF01521">
    <property type="entry name" value="Fe-S_biosyn"/>
    <property type="match status" value="1"/>
</dbReference>
<evidence type="ECO:0000313" key="3">
    <source>
        <dbReference type="EMBL" id="MYL19299.1"/>
    </source>
</evidence>